<feature type="domain" description="Methyltransferase" evidence="6">
    <location>
        <begin position="42"/>
        <end position="142"/>
    </location>
</feature>
<name>A0A1L4BTA1_9GAMM</name>
<reference evidence="7 8" key="1">
    <citation type="journal article" date="2016" name="Appl. Environ. Microbiol.">
        <title>Whole genome relationships among Francisella bacteria of diverse origin define new species and provide specific regions for detection.</title>
        <authorList>
            <person name="Challacombe J.F."/>
            <person name="Petersen J.M."/>
            <person name="Gallegos-Graves V."/>
            <person name="Hodge D."/>
            <person name="Pillai S."/>
            <person name="Kuske C.R."/>
        </authorList>
    </citation>
    <scope>NUCLEOTIDE SEQUENCE [LARGE SCALE GENOMIC DNA]</scope>
    <source>
        <strain evidence="8">TX07-7310</strain>
    </source>
</reference>
<evidence type="ECO:0000313" key="7">
    <source>
        <dbReference type="EMBL" id="API87072.1"/>
    </source>
</evidence>
<gene>
    <name evidence="7" type="ORF">F7310_06770</name>
</gene>
<comment type="catalytic activity">
    <reaction evidence="5">
        <text>phosphoethanolamine + S-adenosyl-L-methionine = N-methylethanolamine phosphate + S-adenosyl-L-homocysteine + H(+)</text>
        <dbReference type="Rhea" id="RHEA:20365"/>
        <dbReference type="ChEBI" id="CHEBI:15378"/>
        <dbReference type="ChEBI" id="CHEBI:57781"/>
        <dbReference type="ChEBI" id="CHEBI:57856"/>
        <dbReference type="ChEBI" id="CHEBI:58190"/>
        <dbReference type="ChEBI" id="CHEBI:59789"/>
        <dbReference type="EC" id="2.1.1.103"/>
    </reaction>
    <physiologicalReaction direction="left-to-right" evidence="5">
        <dbReference type="Rhea" id="RHEA:20366"/>
    </physiologicalReaction>
</comment>
<dbReference type="GO" id="GO:0000234">
    <property type="term" value="F:phosphoethanolamine N-methyltransferase activity"/>
    <property type="evidence" value="ECO:0007669"/>
    <property type="project" value="UniProtKB-EC"/>
</dbReference>
<evidence type="ECO:0000256" key="5">
    <source>
        <dbReference type="ARBA" id="ARBA00047622"/>
    </source>
</evidence>
<keyword evidence="8" id="KW-1185">Reference proteome</keyword>
<evidence type="ECO:0000256" key="2">
    <source>
        <dbReference type="ARBA" id="ARBA00022603"/>
    </source>
</evidence>
<sequence length="216" mass="25680">MDLKREKEYWDNFYKSKTLGIENIPSQFAAFVMSEYNYVNKVLEIGCGMGRDTFFFGSLHKKVLGLDASSNVIQLCNKKAKNKNIDVDFQEYDISSQDYEYLREWFNKENEAINMIYARFFLHAIDDELEKAFFKLCKSICRNNDLVALEFRTNRDESQSKETDLHYRRYISPLDFMNRVIKYGFKVDYFVEGFGYAKYKSDDAHVARFILRVDNE</sequence>
<dbReference type="RefSeq" id="WP_072712725.1">
    <property type="nucleotide sequence ID" value="NZ_CP016796.1"/>
</dbReference>
<keyword evidence="2" id="KW-0489">Methyltransferase</keyword>
<protein>
    <recommendedName>
        <fullName evidence="6">Methyltransferase domain-containing protein</fullName>
    </recommendedName>
</protein>
<dbReference type="CDD" id="cd02440">
    <property type="entry name" value="AdoMet_MTases"/>
    <property type="match status" value="1"/>
</dbReference>
<dbReference type="STRING" id="573570.F7310_06770"/>
<dbReference type="SUPFAM" id="SSF53335">
    <property type="entry name" value="S-adenosyl-L-methionine-dependent methyltransferases"/>
    <property type="match status" value="1"/>
</dbReference>
<dbReference type="AlphaFoldDB" id="A0A1L4BTA1"/>
<evidence type="ECO:0000259" key="6">
    <source>
        <dbReference type="Pfam" id="PF13649"/>
    </source>
</evidence>
<dbReference type="OrthoDB" id="9804312at2"/>
<keyword evidence="3" id="KW-0808">Transferase</keyword>
<dbReference type="InterPro" id="IPR041698">
    <property type="entry name" value="Methyltransf_25"/>
</dbReference>
<comment type="pathway">
    <text evidence="1">Lipid metabolism.</text>
</comment>
<evidence type="ECO:0000256" key="4">
    <source>
        <dbReference type="ARBA" id="ARBA00025707"/>
    </source>
</evidence>
<proteinExistence type="predicted"/>
<comment type="pathway">
    <text evidence="4">Phospholipid metabolism.</text>
</comment>
<evidence type="ECO:0000313" key="8">
    <source>
        <dbReference type="Proteomes" id="UP000184222"/>
    </source>
</evidence>
<organism evidence="7 8">
    <name type="scientific">Francisella uliginis</name>
    <dbReference type="NCBI Taxonomy" id="573570"/>
    <lineage>
        <taxon>Bacteria</taxon>
        <taxon>Pseudomonadati</taxon>
        <taxon>Pseudomonadota</taxon>
        <taxon>Gammaproteobacteria</taxon>
        <taxon>Thiotrichales</taxon>
        <taxon>Francisellaceae</taxon>
        <taxon>Francisella</taxon>
    </lineage>
</organism>
<dbReference type="PANTHER" id="PTHR44307">
    <property type="entry name" value="PHOSPHOETHANOLAMINE METHYLTRANSFERASE"/>
    <property type="match status" value="1"/>
</dbReference>
<dbReference type="Proteomes" id="UP000184222">
    <property type="component" value="Chromosome"/>
</dbReference>
<dbReference type="InterPro" id="IPR029063">
    <property type="entry name" value="SAM-dependent_MTases_sf"/>
</dbReference>
<dbReference type="EMBL" id="CP016796">
    <property type="protein sequence ID" value="API87072.1"/>
    <property type="molecule type" value="Genomic_DNA"/>
</dbReference>
<dbReference type="KEGG" id="frx:F7310_06770"/>
<evidence type="ECO:0000256" key="3">
    <source>
        <dbReference type="ARBA" id="ARBA00022679"/>
    </source>
</evidence>
<dbReference type="GO" id="GO:0032259">
    <property type="term" value="P:methylation"/>
    <property type="evidence" value="ECO:0007669"/>
    <property type="project" value="UniProtKB-KW"/>
</dbReference>
<accession>A0A1L4BTA1</accession>
<dbReference type="PANTHER" id="PTHR44307:SF2">
    <property type="entry name" value="PHOSPHOETHANOLAMINE METHYLTRANSFERASE ISOFORM X1"/>
    <property type="match status" value="1"/>
</dbReference>
<dbReference type="Pfam" id="PF13649">
    <property type="entry name" value="Methyltransf_25"/>
    <property type="match status" value="1"/>
</dbReference>
<dbReference type="Gene3D" id="3.40.50.150">
    <property type="entry name" value="Vaccinia Virus protein VP39"/>
    <property type="match status" value="1"/>
</dbReference>
<evidence type="ECO:0000256" key="1">
    <source>
        <dbReference type="ARBA" id="ARBA00005189"/>
    </source>
</evidence>